<accession>A0A518KDX8</accession>
<dbReference type="AlphaFoldDB" id="A0A518KDX8"/>
<dbReference type="Pfam" id="PF07596">
    <property type="entry name" value="SBP_bac_10"/>
    <property type="match status" value="1"/>
</dbReference>
<dbReference type="InterPro" id="IPR027558">
    <property type="entry name" value="Pre_pil_HX9DG_C"/>
</dbReference>
<dbReference type="RefSeq" id="WP_145117088.1">
    <property type="nucleotide sequence ID" value="NZ_CP036349.1"/>
</dbReference>
<dbReference type="KEGG" id="bmei:Spa11_42130"/>
<gene>
    <name evidence="2" type="ORF">Spa11_42130</name>
</gene>
<dbReference type="PANTHER" id="PTHR30093">
    <property type="entry name" value="GENERAL SECRETION PATHWAY PROTEIN G"/>
    <property type="match status" value="1"/>
</dbReference>
<protein>
    <recommendedName>
        <fullName evidence="1">DUF1559 domain-containing protein</fullName>
    </recommendedName>
</protein>
<evidence type="ECO:0000259" key="1">
    <source>
        <dbReference type="Pfam" id="PF07596"/>
    </source>
</evidence>
<dbReference type="NCBIfam" id="TIGR04294">
    <property type="entry name" value="pre_pil_HX9DG"/>
    <property type="match status" value="1"/>
</dbReference>
<dbReference type="InterPro" id="IPR012902">
    <property type="entry name" value="N_methyl_site"/>
</dbReference>
<evidence type="ECO:0000313" key="3">
    <source>
        <dbReference type="Proteomes" id="UP000316426"/>
    </source>
</evidence>
<proteinExistence type="predicted"/>
<reference evidence="2 3" key="1">
    <citation type="submission" date="2019-02" db="EMBL/GenBank/DDBJ databases">
        <title>Deep-cultivation of Planctomycetes and their phenomic and genomic characterization uncovers novel biology.</title>
        <authorList>
            <person name="Wiegand S."/>
            <person name="Jogler M."/>
            <person name="Boedeker C."/>
            <person name="Pinto D."/>
            <person name="Vollmers J."/>
            <person name="Rivas-Marin E."/>
            <person name="Kohn T."/>
            <person name="Peeters S.H."/>
            <person name="Heuer A."/>
            <person name="Rast P."/>
            <person name="Oberbeckmann S."/>
            <person name="Bunk B."/>
            <person name="Jeske O."/>
            <person name="Meyerdierks A."/>
            <person name="Storesund J.E."/>
            <person name="Kallscheuer N."/>
            <person name="Luecker S."/>
            <person name="Lage O.M."/>
            <person name="Pohl T."/>
            <person name="Merkel B.J."/>
            <person name="Hornburger P."/>
            <person name="Mueller R.-W."/>
            <person name="Bruemmer F."/>
            <person name="Labrenz M."/>
            <person name="Spormann A.M."/>
            <person name="Op den Camp H."/>
            <person name="Overmann J."/>
            <person name="Amann R."/>
            <person name="Jetten M.S.M."/>
            <person name="Mascher T."/>
            <person name="Medema M.H."/>
            <person name="Devos D.P."/>
            <person name="Kaster A.-K."/>
            <person name="Ovreas L."/>
            <person name="Rohde M."/>
            <person name="Galperin M.Y."/>
            <person name="Jogler C."/>
        </authorList>
    </citation>
    <scope>NUCLEOTIDE SEQUENCE [LARGE SCALE GENOMIC DNA]</scope>
    <source>
        <strain evidence="2 3">Spa11</strain>
    </source>
</reference>
<sequence length="373" mass="39549">MRRAFTLVELLVVIAIIGILVALLLPAVQAAREAARRTKCKNQLKNIALAMQNHVDTYGVFPTAGATWGEPIECYSQGGNPFGPQKQGLSWAFQILPFIEEGSLHSIGDNTALLGGTVPLYNCPSRRPPTAYEAQRLRDGPEGDTVTAYLMDYASAQPGTTLNASTGSPLVDAKRDGDNGTRMRSLFWSLSLPGGGTGSRPPDNGVYDGVIVRSPWRMTSPASLSGCGSTPSQGVVAANVASPTRFAKITDGSSKTMVIGEKYVDATLYEGNDPSDDRGWLDGWDTDTVRLTATQPYPDSATGASAPPVITHSGNVYRESFLFGSAHPGAFHAAFADGAVHGISYDVDLYVFNSLGTRNGTAVEETIDLTGVQ</sequence>
<dbReference type="InterPro" id="IPR011453">
    <property type="entry name" value="DUF1559"/>
</dbReference>
<keyword evidence="3" id="KW-1185">Reference proteome</keyword>
<dbReference type="Pfam" id="PF07963">
    <property type="entry name" value="N_methyl"/>
    <property type="match status" value="1"/>
</dbReference>
<dbReference type="EMBL" id="CP036349">
    <property type="protein sequence ID" value="QDV75990.1"/>
    <property type="molecule type" value="Genomic_DNA"/>
</dbReference>
<dbReference type="Proteomes" id="UP000316426">
    <property type="component" value="Chromosome"/>
</dbReference>
<dbReference type="Gene3D" id="3.30.700.10">
    <property type="entry name" value="Glycoprotein, Type 4 Pilin"/>
    <property type="match status" value="1"/>
</dbReference>
<dbReference type="NCBIfam" id="TIGR02532">
    <property type="entry name" value="IV_pilin_GFxxxE"/>
    <property type="match status" value="1"/>
</dbReference>
<dbReference type="InterPro" id="IPR045584">
    <property type="entry name" value="Pilin-like"/>
</dbReference>
<evidence type="ECO:0000313" key="2">
    <source>
        <dbReference type="EMBL" id="QDV75990.1"/>
    </source>
</evidence>
<name>A0A518KDX8_9BACT</name>
<dbReference type="PANTHER" id="PTHR30093:SF2">
    <property type="entry name" value="TYPE II SECRETION SYSTEM PROTEIN H"/>
    <property type="match status" value="1"/>
</dbReference>
<feature type="domain" description="DUF1559" evidence="1">
    <location>
        <begin position="29"/>
        <end position="348"/>
    </location>
</feature>
<organism evidence="2 3">
    <name type="scientific">Botrimarina mediterranea</name>
    <dbReference type="NCBI Taxonomy" id="2528022"/>
    <lineage>
        <taxon>Bacteria</taxon>
        <taxon>Pseudomonadati</taxon>
        <taxon>Planctomycetota</taxon>
        <taxon>Planctomycetia</taxon>
        <taxon>Pirellulales</taxon>
        <taxon>Lacipirellulaceae</taxon>
        <taxon>Botrimarina</taxon>
    </lineage>
</organism>
<dbReference type="SUPFAM" id="SSF54523">
    <property type="entry name" value="Pili subunits"/>
    <property type="match status" value="1"/>
</dbReference>